<proteinExistence type="predicted"/>
<comment type="caution">
    <text evidence="1">The sequence shown here is derived from an EMBL/GenBank/DDBJ whole genome shotgun (WGS) entry which is preliminary data.</text>
</comment>
<dbReference type="EMBL" id="CAJVPU010000255">
    <property type="protein sequence ID" value="CAG8444988.1"/>
    <property type="molecule type" value="Genomic_DNA"/>
</dbReference>
<evidence type="ECO:0000313" key="1">
    <source>
        <dbReference type="EMBL" id="CAG8444988.1"/>
    </source>
</evidence>
<keyword evidence="2" id="KW-1185">Reference proteome</keyword>
<gene>
    <name evidence="1" type="ORF">DHETER_LOCUS506</name>
</gene>
<sequence length="369" mass="42205">MNKIDVVTEKNEIINLAVKLIWNATEKSVSSVIFNGETATVLSQARSRSIIVDLDETDSVIIKGETYRKLNEKVNEDSEEASNIDNEKEIDHVSKVQKSTTKEIQDNDLKPSKVLIDDSQPFRNASTKINKFKAVKFTRNDSQTLNNQQIESDNETSSQIDELEDEIMSNEKKNKQNSNSYRVRQFFNYYRTKSIILTLQIEERIDVLSDIDEIMLDASSPSTNEDEISYVSIPADQNNYPRVIIYPHEILNSDKGEQQHSPKDNENNQSIEKNDVNTLLERIIVDDEPRAERIEEIDKPLQNSKKKQIEDEMLNEEGFISDDDEVEVDNVSLLLNARLSINNKSNALTSPQEFSPLNDDNEQANNESS</sequence>
<dbReference type="Proteomes" id="UP000789702">
    <property type="component" value="Unassembled WGS sequence"/>
</dbReference>
<protein>
    <submittedName>
        <fullName evidence="1">15719_t:CDS:1</fullName>
    </submittedName>
</protein>
<evidence type="ECO:0000313" key="2">
    <source>
        <dbReference type="Proteomes" id="UP000789702"/>
    </source>
</evidence>
<accession>A0ACA9K0B3</accession>
<feature type="non-terminal residue" evidence="1">
    <location>
        <position position="369"/>
    </location>
</feature>
<reference evidence="1" key="1">
    <citation type="submission" date="2021-06" db="EMBL/GenBank/DDBJ databases">
        <authorList>
            <person name="Kallberg Y."/>
            <person name="Tangrot J."/>
            <person name="Rosling A."/>
        </authorList>
    </citation>
    <scope>NUCLEOTIDE SEQUENCE</scope>
    <source>
        <strain evidence="1">IL203A</strain>
    </source>
</reference>
<organism evidence="1 2">
    <name type="scientific">Dentiscutata heterogama</name>
    <dbReference type="NCBI Taxonomy" id="1316150"/>
    <lineage>
        <taxon>Eukaryota</taxon>
        <taxon>Fungi</taxon>
        <taxon>Fungi incertae sedis</taxon>
        <taxon>Mucoromycota</taxon>
        <taxon>Glomeromycotina</taxon>
        <taxon>Glomeromycetes</taxon>
        <taxon>Diversisporales</taxon>
        <taxon>Gigasporaceae</taxon>
        <taxon>Dentiscutata</taxon>
    </lineage>
</organism>
<name>A0ACA9K0B3_9GLOM</name>